<dbReference type="SUPFAM" id="SSF90123">
    <property type="entry name" value="ABC transporter transmembrane region"/>
    <property type="match status" value="2"/>
</dbReference>
<keyword evidence="5" id="KW-0547">Nucleotide-binding</keyword>
<organism evidence="15">
    <name type="scientific">Melampsora larici-populina (strain 98AG31 / pathotype 3-4-7)</name>
    <name type="common">Poplar leaf rust fungus</name>
    <dbReference type="NCBI Taxonomy" id="747676"/>
    <lineage>
        <taxon>Eukaryota</taxon>
        <taxon>Fungi</taxon>
        <taxon>Dikarya</taxon>
        <taxon>Basidiomycota</taxon>
        <taxon>Pucciniomycotina</taxon>
        <taxon>Pucciniomycetes</taxon>
        <taxon>Pucciniales</taxon>
        <taxon>Melampsoraceae</taxon>
        <taxon>Melampsora</taxon>
    </lineage>
</organism>
<feature type="transmembrane region" description="Helical" evidence="11">
    <location>
        <begin position="1322"/>
        <end position="1339"/>
    </location>
</feature>
<dbReference type="OrthoDB" id="6500128at2759"/>
<dbReference type="GO" id="GO:0016887">
    <property type="term" value="F:ATP hydrolysis activity"/>
    <property type="evidence" value="ECO:0007669"/>
    <property type="project" value="InterPro"/>
</dbReference>
<feature type="transmembrane region" description="Helical" evidence="11">
    <location>
        <begin position="1115"/>
        <end position="1135"/>
    </location>
</feature>
<evidence type="ECO:0000256" key="10">
    <source>
        <dbReference type="SAM" id="MobiDB-lite"/>
    </source>
</evidence>
<feature type="transmembrane region" description="Helical" evidence="11">
    <location>
        <begin position="210"/>
        <end position="228"/>
    </location>
</feature>
<dbReference type="FunCoup" id="F4RSI3">
    <property type="interactions" value="35"/>
</dbReference>
<feature type="region of interest" description="Disordered" evidence="10">
    <location>
        <begin position="504"/>
        <end position="523"/>
    </location>
</feature>
<dbReference type="SMART" id="SM00382">
    <property type="entry name" value="AAA"/>
    <property type="match status" value="2"/>
</dbReference>
<sequence>MFSASLSTAALHESQHLFATSNDDVSARFEAQAFESSSSPTSEADYLDGLPAIFVLAVWVLNYVIPRLFTLYFYVRYSWLQSDRHTKSSSPEEAGLLASSDTVNRTSHGKNKSFAVSSNAVCEAEDQVIASELQQHEWRGVLEYIKSSPVIDLVDVERSTDPRWSHPRLKLFLAWKDWITTIGTIGLFCVGCLQFRHILLGSDSLNAAWLLPHVLMWGLASILSIVKLRLSMIRKQEHPGDTYSNLETLLIPTYLLFLPFAFYTARGAILVHLDHSSSSESLYLATLQEANFAILLLITGLELCSSRPTRLLPTRGLTSKTSQPSSVEVIPPPLEPRSSLLALAYYAHTDGYLWRHTFKTATQASIPDLRPDDKTAAVLFRWRHDQAEYAKLGIKPSLLRSLAWHLRYELLGQQFYAWFNAIGALLPPFFLQHILGFISAKAAGEDLPNHLGVLYAFGMLCTQVFLAFSQAEALFLGRRLSVRIRALFIALIFTKGLRRADTTPKSASSAETFPTQDATDGKNLKGKYDNEEGEGRASIGKIANLVSNDTMSLSEIGAYLQYDYNLTVIAKLERQLMRAADRRLGLTGEIINNIKIVKFFAWESKFTEKMSDLRDAELYILFKRLLVGLSQTAVSLAIPIFVSIATFYVHTEVMGQTLTAEQAFTAIALFNVFRFPLGVMAGMIGGLLKSYVALRRIDDFLNEDETEKYSTLSPPVEEEGDPLIGFKDAAFTYGAVPEDAKDMSGFQLRGLNFGFPVGKLSLVIGRVGSGKTSLLLSLLGETNKLSGRAFLPSPVARQSGLDPAETLTDTTAYAPQQPWLLSDTIRNNILFGSAMNLARYNAVIKACALVPDLLTFTDGDLTEIGDKGTVLSGGQKARISLARAVYSPAKFLLLDDIMSAVDSHTAQHLFNKVLKGSLMKNRTCVLVTHAVDLCFPGAAFVVSLDQGEVAYAGKPSLSKSASFLFEPKQHEIMEAESHKDQTIEELAGPSAEPAIALATKATQKLVEDEQQAVGAVSSTVYRLYFKALGGFFPIAFTLVLYFISELANAASSIVLKDWAGQTEGQTVGSTWNPGLYLFNPTVTITKISRESPDLLYWNRLEKDFTTQDIYAGRYLQWYTLAGLVTLAFQLFRQFYFTMQALKAARNIYDCLMRTVLNAKGDISYNDEYQQITEIHIYIVRFFDTVPMGRVLSRFTKDVQTMDRDLSDTLTYLINDIISASFILIVVVTVLPIGFLVASLVASSFYVLIGYIYLASTREIKRSESTTRSPVISLCTECLQGATSIRAYGDIGRFSHDMFRKIDQYNRPYFMLWICNRWLSSRIDVTAALFTFAVACWMILHNASAALSGFALSYVISFNFRTLWIVRWWGVNLERIHEYLDIDQEPKAGVIPPAAWPSRSGSIEVENLWVSYAPHLPKVLKGVSFNAQPGEKIGICGRTGSGKSTLALSFFRFIEASEGRIVIDGQDISKLDLPSLRSRLTIIPQESVLFTASIRWNLDPFDEHDDSKIWDALRRVGMAAPLGLVGDGPSGSRSGSPGGHEISYISSLDMEVEDNGRNFSTGQRQLLAIARALLKLQNSSVLILDESTASLDAESDERIQKTIRTEMSGATILCIAHRLKSIIEFDKVLVLGLGEVLEFGRPIDLLADKGSAFRELCGRSGNMEELLEMAKVASGGKVIN</sequence>
<dbReference type="InterPro" id="IPR003593">
    <property type="entry name" value="AAA+_ATPase"/>
</dbReference>
<feature type="transmembrane region" description="Helical" evidence="11">
    <location>
        <begin position="415"/>
        <end position="440"/>
    </location>
</feature>
<feature type="domain" description="ABC transporter" evidence="12">
    <location>
        <begin position="724"/>
        <end position="971"/>
    </location>
</feature>
<dbReference type="GO" id="GO:0000329">
    <property type="term" value="C:fungal-type vacuole membrane"/>
    <property type="evidence" value="ECO:0007669"/>
    <property type="project" value="TreeGrafter"/>
</dbReference>
<evidence type="ECO:0000256" key="7">
    <source>
        <dbReference type="ARBA" id="ARBA00022989"/>
    </source>
</evidence>
<dbReference type="STRING" id="747676.F4RSI3"/>
<feature type="transmembrane region" description="Helical" evidence="11">
    <location>
        <begin position="1023"/>
        <end position="1043"/>
    </location>
</feature>
<feature type="transmembrane region" description="Helical" evidence="11">
    <location>
        <begin position="452"/>
        <end position="476"/>
    </location>
</feature>
<dbReference type="InParanoid" id="F4RSI3"/>
<dbReference type="Gene3D" id="1.20.1560.10">
    <property type="entry name" value="ABC transporter type 1, transmembrane domain"/>
    <property type="match status" value="2"/>
</dbReference>
<dbReference type="eggNOG" id="KOG0054">
    <property type="taxonomic scope" value="Eukaryota"/>
</dbReference>
<dbReference type="FunFam" id="1.20.1560.10:FF:000013">
    <property type="entry name" value="ABC transporter C family member 2"/>
    <property type="match status" value="1"/>
</dbReference>
<evidence type="ECO:0000259" key="12">
    <source>
        <dbReference type="PROSITE" id="PS50893"/>
    </source>
</evidence>
<keyword evidence="7 11" id="KW-1133">Transmembrane helix</keyword>
<evidence type="ECO:0000256" key="9">
    <source>
        <dbReference type="ARBA" id="ARBA00023180"/>
    </source>
</evidence>
<evidence type="ECO:0000256" key="11">
    <source>
        <dbReference type="SAM" id="Phobius"/>
    </source>
</evidence>
<dbReference type="FunFam" id="3.40.50.300:FF:000825">
    <property type="entry name" value="ABC bile acid transporter"/>
    <property type="match status" value="1"/>
</dbReference>
<evidence type="ECO:0000256" key="3">
    <source>
        <dbReference type="ARBA" id="ARBA00022692"/>
    </source>
</evidence>
<dbReference type="CDD" id="cd03244">
    <property type="entry name" value="ABCC_MRP_domain2"/>
    <property type="match status" value="1"/>
</dbReference>
<feature type="domain" description="ABC transporter" evidence="12">
    <location>
        <begin position="1402"/>
        <end position="1657"/>
    </location>
</feature>
<evidence type="ECO:0000313" key="15">
    <source>
        <dbReference type="Proteomes" id="UP000001072"/>
    </source>
</evidence>
<evidence type="ECO:0008006" key="16">
    <source>
        <dbReference type="Google" id="ProtNLM"/>
    </source>
</evidence>
<evidence type="ECO:0000256" key="1">
    <source>
        <dbReference type="ARBA" id="ARBA00004141"/>
    </source>
</evidence>
<feature type="domain" description="ABC transmembrane type-1" evidence="13">
    <location>
        <begin position="1035"/>
        <end position="1369"/>
    </location>
</feature>
<dbReference type="Pfam" id="PF00005">
    <property type="entry name" value="ABC_tran"/>
    <property type="match status" value="2"/>
</dbReference>
<feature type="transmembrane region" description="Helical" evidence="11">
    <location>
        <begin position="1209"/>
        <end position="1226"/>
    </location>
</feature>
<dbReference type="PROSITE" id="PS50893">
    <property type="entry name" value="ABC_TRANSPORTER_2"/>
    <property type="match status" value="2"/>
</dbReference>
<dbReference type="Pfam" id="PF00664">
    <property type="entry name" value="ABC_membrane"/>
    <property type="match status" value="2"/>
</dbReference>
<evidence type="ECO:0000256" key="6">
    <source>
        <dbReference type="ARBA" id="ARBA00022840"/>
    </source>
</evidence>
<dbReference type="CDD" id="cd18596">
    <property type="entry name" value="ABC_6TM_VMR1_D1_like"/>
    <property type="match status" value="1"/>
</dbReference>
<feature type="transmembrane region" description="Helical" evidence="11">
    <location>
        <begin position="281"/>
        <end position="301"/>
    </location>
</feature>
<dbReference type="GO" id="GO:0005524">
    <property type="term" value="F:ATP binding"/>
    <property type="evidence" value="ECO:0007669"/>
    <property type="project" value="UniProtKB-KW"/>
</dbReference>
<dbReference type="SUPFAM" id="SSF52540">
    <property type="entry name" value="P-loop containing nucleoside triphosphate hydrolases"/>
    <property type="match status" value="2"/>
</dbReference>
<dbReference type="EMBL" id="GL883117">
    <property type="protein sequence ID" value="EGG04689.1"/>
    <property type="molecule type" value="Genomic_DNA"/>
</dbReference>
<dbReference type="InterPro" id="IPR003439">
    <property type="entry name" value="ABC_transporter-like_ATP-bd"/>
</dbReference>
<dbReference type="RefSeq" id="XP_007412128.1">
    <property type="nucleotide sequence ID" value="XM_007412066.1"/>
</dbReference>
<evidence type="ECO:0000256" key="5">
    <source>
        <dbReference type="ARBA" id="ARBA00022741"/>
    </source>
</evidence>
<dbReference type="Proteomes" id="UP000001072">
    <property type="component" value="Unassembled WGS sequence"/>
</dbReference>
<evidence type="ECO:0000259" key="13">
    <source>
        <dbReference type="PROSITE" id="PS50929"/>
    </source>
</evidence>
<dbReference type="CDD" id="cd18604">
    <property type="entry name" value="ABC_6TM_VMR1_D2_like"/>
    <property type="match status" value="1"/>
</dbReference>
<dbReference type="CDD" id="cd03250">
    <property type="entry name" value="ABCC_MRP_domain1"/>
    <property type="match status" value="1"/>
</dbReference>
<feature type="transmembrane region" description="Helical" evidence="11">
    <location>
        <begin position="52"/>
        <end position="75"/>
    </location>
</feature>
<feature type="transmembrane region" description="Helical" evidence="11">
    <location>
        <begin position="178"/>
        <end position="198"/>
    </location>
</feature>
<proteinExistence type="predicted"/>
<feature type="domain" description="ABC transmembrane type-1" evidence="13">
    <location>
        <begin position="569"/>
        <end position="689"/>
    </location>
</feature>
<protein>
    <recommendedName>
        <fullName evidence="16">ABC transporter</fullName>
    </recommendedName>
</protein>
<dbReference type="GeneID" id="18925928"/>
<evidence type="ECO:0000313" key="14">
    <source>
        <dbReference type="EMBL" id="EGG04689.1"/>
    </source>
</evidence>
<accession>F4RSI3</accession>
<comment type="subcellular location">
    <subcellularLocation>
        <location evidence="1">Membrane</location>
        <topology evidence="1">Multi-pass membrane protein</topology>
    </subcellularLocation>
</comment>
<keyword evidence="6" id="KW-0067">ATP-binding</keyword>
<dbReference type="PROSITE" id="PS50929">
    <property type="entry name" value="ABC_TM1F"/>
    <property type="match status" value="2"/>
</dbReference>
<dbReference type="PANTHER" id="PTHR24223">
    <property type="entry name" value="ATP-BINDING CASSETTE SUB-FAMILY C"/>
    <property type="match status" value="1"/>
</dbReference>
<feature type="transmembrane region" description="Helical" evidence="11">
    <location>
        <begin position="625"/>
        <end position="651"/>
    </location>
</feature>
<name>F4RSI3_MELLP</name>
<feature type="compositionally biased region" description="Polar residues" evidence="10">
    <location>
        <begin position="504"/>
        <end position="518"/>
    </location>
</feature>
<feature type="transmembrane region" description="Helical" evidence="11">
    <location>
        <begin position="1232"/>
        <end position="1253"/>
    </location>
</feature>
<dbReference type="HOGENOM" id="CLU_000604_27_6_1"/>
<dbReference type="PROSITE" id="PS00211">
    <property type="entry name" value="ABC_TRANSPORTER_1"/>
    <property type="match status" value="1"/>
</dbReference>
<dbReference type="InterPro" id="IPR027417">
    <property type="entry name" value="P-loop_NTPase"/>
</dbReference>
<dbReference type="InterPro" id="IPR017871">
    <property type="entry name" value="ABC_transporter-like_CS"/>
</dbReference>
<dbReference type="KEGG" id="mlr:MELLADRAFT_117018"/>
<keyword evidence="15" id="KW-1185">Reference proteome</keyword>
<dbReference type="InterPro" id="IPR036640">
    <property type="entry name" value="ABC1_TM_sf"/>
</dbReference>
<feature type="transmembrane region" description="Helical" evidence="11">
    <location>
        <begin position="663"/>
        <end position="688"/>
    </location>
</feature>
<dbReference type="GO" id="GO:0140359">
    <property type="term" value="F:ABC-type transporter activity"/>
    <property type="evidence" value="ECO:0007669"/>
    <property type="project" value="InterPro"/>
</dbReference>
<dbReference type="VEuPathDB" id="FungiDB:MELLADRAFT_117018"/>
<keyword evidence="8 11" id="KW-0472">Membrane</keyword>
<reference evidence="15" key="1">
    <citation type="journal article" date="2011" name="Proc. Natl. Acad. Sci. U.S.A.">
        <title>Obligate biotrophy features unraveled by the genomic analysis of rust fungi.</title>
        <authorList>
            <person name="Duplessis S."/>
            <person name="Cuomo C.A."/>
            <person name="Lin Y.-C."/>
            <person name="Aerts A."/>
            <person name="Tisserant E."/>
            <person name="Veneault-Fourrey C."/>
            <person name="Joly D.L."/>
            <person name="Hacquard S."/>
            <person name="Amselem J."/>
            <person name="Cantarel B.L."/>
            <person name="Chiu R."/>
            <person name="Coutinho P.M."/>
            <person name="Feau N."/>
            <person name="Field M."/>
            <person name="Frey P."/>
            <person name="Gelhaye E."/>
            <person name="Goldberg J."/>
            <person name="Grabherr M.G."/>
            <person name="Kodira C.D."/>
            <person name="Kohler A."/>
            <person name="Kuees U."/>
            <person name="Lindquist E.A."/>
            <person name="Lucas S.M."/>
            <person name="Mago R."/>
            <person name="Mauceli E."/>
            <person name="Morin E."/>
            <person name="Murat C."/>
            <person name="Pangilinan J.L."/>
            <person name="Park R."/>
            <person name="Pearson M."/>
            <person name="Quesneville H."/>
            <person name="Rouhier N."/>
            <person name="Sakthikumar S."/>
            <person name="Salamov A.A."/>
            <person name="Schmutz J."/>
            <person name="Selles B."/>
            <person name="Shapiro H."/>
            <person name="Tanguay P."/>
            <person name="Tuskan G.A."/>
            <person name="Henrissat B."/>
            <person name="Van de Peer Y."/>
            <person name="Rouze P."/>
            <person name="Ellis J.G."/>
            <person name="Dodds P.N."/>
            <person name="Schein J.E."/>
            <person name="Zhong S."/>
            <person name="Hamelin R.C."/>
            <person name="Grigoriev I.V."/>
            <person name="Szabo L.J."/>
            <person name="Martin F."/>
        </authorList>
    </citation>
    <scope>NUCLEOTIDE SEQUENCE [LARGE SCALE GENOMIC DNA]</scope>
    <source>
        <strain evidence="15">98AG31 / pathotype 3-4-7</strain>
    </source>
</reference>
<keyword evidence="2" id="KW-0813">Transport</keyword>
<evidence type="ECO:0000256" key="8">
    <source>
        <dbReference type="ARBA" id="ARBA00023136"/>
    </source>
</evidence>
<dbReference type="InterPro" id="IPR011527">
    <property type="entry name" value="ABC1_TM_dom"/>
</dbReference>
<dbReference type="PANTHER" id="PTHR24223:SF353">
    <property type="entry name" value="ABC TRANSPORTER ATP-BINDING PROTEIN_PERMEASE VMR1-RELATED"/>
    <property type="match status" value="1"/>
</dbReference>
<feature type="transmembrane region" description="Helical" evidence="11">
    <location>
        <begin position="249"/>
        <end position="269"/>
    </location>
</feature>
<evidence type="ECO:0000256" key="4">
    <source>
        <dbReference type="ARBA" id="ARBA00022737"/>
    </source>
</evidence>
<dbReference type="FunFam" id="3.40.50.300:FF:000630">
    <property type="entry name" value="ATP-binding cassette (ABC) transporter, putative"/>
    <property type="match status" value="1"/>
</dbReference>
<keyword evidence="3 11" id="KW-0812">Transmembrane</keyword>
<gene>
    <name evidence="14" type="ORF">MELLADRAFT_117018</name>
</gene>
<dbReference type="Gene3D" id="3.40.50.300">
    <property type="entry name" value="P-loop containing nucleotide triphosphate hydrolases"/>
    <property type="match status" value="2"/>
</dbReference>
<keyword evidence="4" id="KW-0677">Repeat</keyword>
<evidence type="ECO:0000256" key="2">
    <source>
        <dbReference type="ARBA" id="ARBA00022448"/>
    </source>
</evidence>
<keyword evidence="9" id="KW-0325">Glycoprotein</keyword>
<dbReference type="InterPro" id="IPR050173">
    <property type="entry name" value="ABC_transporter_C-like"/>
</dbReference>